<proteinExistence type="predicted"/>
<keyword evidence="3" id="KW-0418">Kinase</keyword>
<dbReference type="EMBL" id="JBEDUW010000002">
    <property type="protein sequence ID" value="KAK9944413.1"/>
    <property type="molecule type" value="Genomic_DNA"/>
</dbReference>
<dbReference type="PANTHER" id="PTHR20861:SF1">
    <property type="entry name" value="HOMOSERINE KINASE"/>
    <property type="match status" value="1"/>
</dbReference>
<name>A0AAW1Y914_RUBAR</name>
<keyword evidence="6" id="KW-1185">Reference proteome</keyword>
<keyword evidence="1" id="KW-0808">Transferase</keyword>
<sequence length="101" mass="10776">MRAALPAEIGMAHHVWNSSQAGALVAAVLQGDVARLGKALSSDKIRGRAHCRCGDGQCRNGEGDWRERMVAAFLKDGNLKAAATVNRLDRVGARLVSTIPR</sequence>
<dbReference type="GO" id="GO:0005524">
    <property type="term" value="F:ATP binding"/>
    <property type="evidence" value="ECO:0007669"/>
    <property type="project" value="UniProtKB-KW"/>
</dbReference>
<keyword evidence="4" id="KW-0067">ATP-binding</keyword>
<evidence type="ECO:0000256" key="1">
    <source>
        <dbReference type="ARBA" id="ARBA00022679"/>
    </source>
</evidence>
<dbReference type="InterPro" id="IPR036554">
    <property type="entry name" value="GHMP_kinase_C_sf"/>
</dbReference>
<evidence type="ECO:0000256" key="3">
    <source>
        <dbReference type="ARBA" id="ARBA00022777"/>
    </source>
</evidence>
<evidence type="ECO:0000256" key="4">
    <source>
        <dbReference type="ARBA" id="ARBA00022840"/>
    </source>
</evidence>
<dbReference type="AlphaFoldDB" id="A0AAW1Y914"/>
<evidence type="ECO:0008006" key="7">
    <source>
        <dbReference type="Google" id="ProtNLM"/>
    </source>
</evidence>
<protein>
    <recommendedName>
        <fullName evidence="7">Post-SET domain-containing protein</fullName>
    </recommendedName>
</protein>
<comment type="caution">
    <text evidence="5">The sequence shown here is derived from an EMBL/GenBank/DDBJ whole genome shotgun (WGS) entry which is preliminary data.</text>
</comment>
<gene>
    <name evidence="5" type="ORF">M0R45_009983</name>
</gene>
<evidence type="ECO:0000313" key="5">
    <source>
        <dbReference type="EMBL" id="KAK9944413.1"/>
    </source>
</evidence>
<organism evidence="5 6">
    <name type="scientific">Rubus argutus</name>
    <name type="common">Southern blackberry</name>
    <dbReference type="NCBI Taxonomy" id="59490"/>
    <lineage>
        <taxon>Eukaryota</taxon>
        <taxon>Viridiplantae</taxon>
        <taxon>Streptophyta</taxon>
        <taxon>Embryophyta</taxon>
        <taxon>Tracheophyta</taxon>
        <taxon>Spermatophyta</taxon>
        <taxon>Magnoliopsida</taxon>
        <taxon>eudicotyledons</taxon>
        <taxon>Gunneridae</taxon>
        <taxon>Pentapetalae</taxon>
        <taxon>rosids</taxon>
        <taxon>fabids</taxon>
        <taxon>Rosales</taxon>
        <taxon>Rosaceae</taxon>
        <taxon>Rosoideae</taxon>
        <taxon>Rosoideae incertae sedis</taxon>
        <taxon>Rubus</taxon>
    </lineage>
</organism>
<dbReference type="GO" id="GO:0016301">
    <property type="term" value="F:kinase activity"/>
    <property type="evidence" value="ECO:0007669"/>
    <property type="project" value="UniProtKB-KW"/>
</dbReference>
<dbReference type="PANTHER" id="PTHR20861">
    <property type="entry name" value="HOMOSERINE/4-DIPHOSPHOCYTIDYL-2-C-METHYL-D-ERYTHRITOL KINASE"/>
    <property type="match status" value="1"/>
</dbReference>
<evidence type="ECO:0000313" key="6">
    <source>
        <dbReference type="Proteomes" id="UP001457282"/>
    </source>
</evidence>
<reference evidence="5 6" key="1">
    <citation type="journal article" date="2023" name="G3 (Bethesda)">
        <title>A chromosome-length genome assembly and annotation of blackberry (Rubus argutus, cv. 'Hillquist').</title>
        <authorList>
            <person name="Bruna T."/>
            <person name="Aryal R."/>
            <person name="Dudchenko O."/>
            <person name="Sargent D.J."/>
            <person name="Mead D."/>
            <person name="Buti M."/>
            <person name="Cavallini A."/>
            <person name="Hytonen T."/>
            <person name="Andres J."/>
            <person name="Pham M."/>
            <person name="Weisz D."/>
            <person name="Mascagni F."/>
            <person name="Usai G."/>
            <person name="Natali L."/>
            <person name="Bassil N."/>
            <person name="Fernandez G.E."/>
            <person name="Lomsadze A."/>
            <person name="Armour M."/>
            <person name="Olukolu B."/>
            <person name="Poorten T."/>
            <person name="Britton C."/>
            <person name="Davik J."/>
            <person name="Ashrafi H."/>
            <person name="Aiden E.L."/>
            <person name="Borodovsky M."/>
            <person name="Worthington M."/>
        </authorList>
    </citation>
    <scope>NUCLEOTIDE SEQUENCE [LARGE SCALE GENOMIC DNA]</scope>
    <source>
        <strain evidence="5">PI 553951</strain>
    </source>
</reference>
<dbReference type="SUPFAM" id="SSF55060">
    <property type="entry name" value="GHMP Kinase, C-terminal domain"/>
    <property type="match status" value="1"/>
</dbReference>
<evidence type="ECO:0000256" key="2">
    <source>
        <dbReference type="ARBA" id="ARBA00022741"/>
    </source>
</evidence>
<keyword evidence="2" id="KW-0547">Nucleotide-binding</keyword>
<accession>A0AAW1Y914</accession>
<dbReference type="Proteomes" id="UP001457282">
    <property type="component" value="Unassembled WGS sequence"/>
</dbReference>
<dbReference type="Gene3D" id="3.30.70.890">
    <property type="entry name" value="GHMP kinase, C-terminal domain"/>
    <property type="match status" value="1"/>
</dbReference>